<proteinExistence type="predicted"/>
<dbReference type="PANTHER" id="PTHR45823:SF1">
    <property type="entry name" value="T-SNARE COILED-COIL HOMOLOGY DOMAIN-CONTAINING PROTEIN"/>
    <property type="match status" value="1"/>
</dbReference>
<organism evidence="2 3">
    <name type="scientific">Nephila pilipes</name>
    <name type="common">Giant wood spider</name>
    <name type="synonym">Nephila maculata</name>
    <dbReference type="NCBI Taxonomy" id="299642"/>
    <lineage>
        <taxon>Eukaryota</taxon>
        <taxon>Metazoa</taxon>
        <taxon>Ecdysozoa</taxon>
        <taxon>Arthropoda</taxon>
        <taxon>Chelicerata</taxon>
        <taxon>Arachnida</taxon>
        <taxon>Araneae</taxon>
        <taxon>Araneomorphae</taxon>
        <taxon>Entelegynae</taxon>
        <taxon>Araneoidea</taxon>
        <taxon>Nephilidae</taxon>
        <taxon>Nephila</taxon>
    </lineage>
</organism>
<evidence type="ECO:0000313" key="3">
    <source>
        <dbReference type="Proteomes" id="UP000887013"/>
    </source>
</evidence>
<dbReference type="AlphaFoldDB" id="A0A8X6MB49"/>
<dbReference type="Pfam" id="PF13650">
    <property type="entry name" value="Asp_protease_2"/>
    <property type="match status" value="1"/>
</dbReference>
<feature type="coiled-coil region" evidence="1">
    <location>
        <begin position="27"/>
        <end position="54"/>
    </location>
</feature>
<dbReference type="Proteomes" id="UP000887013">
    <property type="component" value="Unassembled WGS sequence"/>
</dbReference>
<dbReference type="EMBL" id="BMAW01089040">
    <property type="protein sequence ID" value="GFS37746.1"/>
    <property type="molecule type" value="Genomic_DNA"/>
</dbReference>
<dbReference type="CDD" id="cd00303">
    <property type="entry name" value="retropepsin_like"/>
    <property type="match status" value="1"/>
</dbReference>
<dbReference type="PANTHER" id="PTHR45823">
    <property type="entry name" value="T-SNARE COILED-COIL HOMOLOGY DOMAIN-CONTAINING PROTEIN"/>
    <property type="match status" value="1"/>
</dbReference>
<name>A0A8X6MB49_NEPPI</name>
<comment type="caution">
    <text evidence="2">The sequence shown here is derived from an EMBL/GenBank/DDBJ whole genome shotgun (WGS) entry which is preliminary data.</text>
</comment>
<reference evidence="2" key="1">
    <citation type="submission" date="2020-08" db="EMBL/GenBank/DDBJ databases">
        <title>Multicomponent nature underlies the extraordinary mechanical properties of spider dragline silk.</title>
        <authorList>
            <person name="Kono N."/>
            <person name="Nakamura H."/>
            <person name="Mori M."/>
            <person name="Yoshida Y."/>
            <person name="Ohtoshi R."/>
            <person name="Malay A.D."/>
            <person name="Moran D.A.P."/>
            <person name="Tomita M."/>
            <person name="Numata K."/>
            <person name="Arakawa K."/>
        </authorList>
    </citation>
    <scope>NUCLEOTIDE SEQUENCE</scope>
</reference>
<sequence length="448" mass="51488">MNAVENKVTSVETKILKMGESLKKKVRENSEEALGNVNKEIEDLKEQMSNGHEKPKRAFIPSLATIKLLTFDGKTSWQVYKTQFTMVAEANRWNSRGKDFHLAASLRRDSAHSLEILPEEQRHDFQALSGAIELRIRANCTNEYSQMQLKSCYQNAGESRQELAADIQRYSHPSFSDCPDETRQDLALQHFIDGVRDPETQKALRLAYVKNIGSDLVYAHNIEAAQQATYKDWHSIRAVSGIDSDFIKQIEDLRRKFYSLEERKGNRTCKMQCWTCGADNNLPPQQGKQIYDQLAGWRCPESQKSNFKVFHISSISGDDNGLFVMGHVKKVPCERVIDTGANVTIIRTDLAHNLGEKLIWTPPCITLQTVTGDRINFHGKVYRNIAFGDAWYHHAAWVADINNQFIIGLNFLKESNFKFGYKNNESCRYCSRVEKKFFITPWVWCRCR</sequence>
<dbReference type="InterPro" id="IPR021109">
    <property type="entry name" value="Peptidase_aspartic_dom_sf"/>
</dbReference>
<dbReference type="OrthoDB" id="8300685at2759"/>
<keyword evidence="3" id="KW-1185">Reference proteome</keyword>
<evidence type="ECO:0000313" key="2">
    <source>
        <dbReference type="EMBL" id="GFS37746.1"/>
    </source>
</evidence>
<gene>
    <name evidence="2" type="primary">X975_01499</name>
    <name evidence="2" type="ORF">NPIL_482331</name>
</gene>
<dbReference type="Gene3D" id="2.40.70.10">
    <property type="entry name" value="Acid Proteases"/>
    <property type="match status" value="1"/>
</dbReference>
<keyword evidence="1" id="KW-0175">Coiled coil</keyword>
<accession>A0A8X6MB49</accession>
<protein>
    <submittedName>
        <fullName evidence="2">Gag-Pol polyprotein</fullName>
    </submittedName>
</protein>
<dbReference type="SUPFAM" id="SSF50630">
    <property type="entry name" value="Acid proteases"/>
    <property type="match status" value="1"/>
</dbReference>
<evidence type="ECO:0000256" key="1">
    <source>
        <dbReference type="SAM" id="Coils"/>
    </source>
</evidence>